<keyword evidence="5" id="KW-0408">Iron</keyword>
<keyword evidence="4" id="KW-0479">Metal-binding</keyword>
<evidence type="ECO:0000256" key="5">
    <source>
        <dbReference type="ARBA" id="ARBA00023004"/>
    </source>
</evidence>
<keyword evidence="3" id="KW-0004">4Fe-4S</keyword>
<proteinExistence type="inferred from homology"/>
<evidence type="ECO:0000256" key="7">
    <source>
        <dbReference type="ARBA" id="ARBA00023015"/>
    </source>
</evidence>
<evidence type="ECO:0000256" key="8">
    <source>
        <dbReference type="ARBA" id="ARBA00023125"/>
    </source>
</evidence>
<accession>A0A6J6CQG3</accession>
<dbReference type="PANTHER" id="PTHR38839:SF6">
    <property type="entry name" value="TRANSCRIPTIONAL REGULATOR WHIB1"/>
    <property type="match status" value="1"/>
</dbReference>
<evidence type="ECO:0000313" key="12">
    <source>
        <dbReference type="EMBL" id="CAB4553800.1"/>
    </source>
</evidence>
<gene>
    <name evidence="12" type="ORF">UFOPK1537_00487</name>
</gene>
<evidence type="ECO:0000256" key="2">
    <source>
        <dbReference type="ARBA" id="ARBA00006597"/>
    </source>
</evidence>
<evidence type="ECO:0000256" key="6">
    <source>
        <dbReference type="ARBA" id="ARBA00023014"/>
    </source>
</evidence>
<dbReference type="GO" id="GO:0047134">
    <property type="term" value="F:protein-disulfide reductase [NAD(P)H] activity"/>
    <property type="evidence" value="ECO:0007669"/>
    <property type="project" value="TreeGrafter"/>
</dbReference>
<evidence type="ECO:0000256" key="1">
    <source>
        <dbReference type="ARBA" id="ARBA00001966"/>
    </source>
</evidence>
<dbReference type="PROSITE" id="PS51674">
    <property type="entry name" value="4FE4S_WBL"/>
    <property type="match status" value="1"/>
</dbReference>
<keyword evidence="10" id="KW-0804">Transcription</keyword>
<organism evidence="12">
    <name type="scientific">freshwater metagenome</name>
    <dbReference type="NCBI Taxonomy" id="449393"/>
    <lineage>
        <taxon>unclassified sequences</taxon>
        <taxon>metagenomes</taxon>
        <taxon>ecological metagenomes</taxon>
    </lineage>
</organism>
<evidence type="ECO:0000256" key="3">
    <source>
        <dbReference type="ARBA" id="ARBA00022485"/>
    </source>
</evidence>
<dbReference type="GO" id="GO:0046872">
    <property type="term" value="F:metal ion binding"/>
    <property type="evidence" value="ECO:0007669"/>
    <property type="project" value="UniProtKB-KW"/>
</dbReference>
<comment type="similarity">
    <text evidence="2">Belongs to the WhiB family.</text>
</comment>
<dbReference type="AlphaFoldDB" id="A0A6J6CQG3"/>
<dbReference type="GO" id="GO:0051539">
    <property type="term" value="F:4 iron, 4 sulfur cluster binding"/>
    <property type="evidence" value="ECO:0007669"/>
    <property type="project" value="UniProtKB-KW"/>
</dbReference>
<sequence length="84" mass="9523">MDMQWLNQSRCLNEDPELFFPVGNTGPAVDQIEQAKAVCRQCTVTAECLEYAIKENQDTGVWGGLSEDERKSLKRKYARARRAG</sequence>
<keyword evidence="9" id="KW-1015">Disulfide bond</keyword>
<evidence type="ECO:0000256" key="4">
    <source>
        <dbReference type="ARBA" id="ARBA00022723"/>
    </source>
</evidence>
<dbReference type="Pfam" id="PF02467">
    <property type="entry name" value="Whib"/>
    <property type="match status" value="1"/>
</dbReference>
<protein>
    <submittedName>
        <fullName evidence="12">Unannotated protein</fullName>
    </submittedName>
</protein>
<evidence type="ECO:0000259" key="11">
    <source>
        <dbReference type="PROSITE" id="PS51674"/>
    </source>
</evidence>
<feature type="domain" description="4Fe-4S Wbl-type" evidence="11">
    <location>
        <begin position="10"/>
        <end position="72"/>
    </location>
</feature>
<reference evidence="12" key="1">
    <citation type="submission" date="2020-05" db="EMBL/GenBank/DDBJ databases">
        <authorList>
            <person name="Chiriac C."/>
            <person name="Salcher M."/>
            <person name="Ghai R."/>
            <person name="Kavagutti S V."/>
        </authorList>
    </citation>
    <scope>NUCLEOTIDE SEQUENCE</scope>
</reference>
<comment type="cofactor">
    <cofactor evidence="1">
        <name>[4Fe-4S] cluster</name>
        <dbReference type="ChEBI" id="CHEBI:49883"/>
    </cofactor>
</comment>
<keyword evidence="6" id="KW-0411">Iron-sulfur</keyword>
<evidence type="ECO:0000256" key="10">
    <source>
        <dbReference type="ARBA" id="ARBA00023163"/>
    </source>
</evidence>
<name>A0A6J6CQG3_9ZZZZ</name>
<dbReference type="PANTHER" id="PTHR38839">
    <property type="entry name" value="TRANSCRIPTIONAL REGULATOR WHID-RELATED"/>
    <property type="match status" value="1"/>
</dbReference>
<keyword evidence="7" id="KW-0805">Transcription regulation</keyword>
<dbReference type="GO" id="GO:0045454">
    <property type="term" value="P:cell redox homeostasis"/>
    <property type="evidence" value="ECO:0007669"/>
    <property type="project" value="TreeGrafter"/>
</dbReference>
<dbReference type="GO" id="GO:0045892">
    <property type="term" value="P:negative regulation of DNA-templated transcription"/>
    <property type="evidence" value="ECO:0007669"/>
    <property type="project" value="TreeGrafter"/>
</dbReference>
<dbReference type="GO" id="GO:0003677">
    <property type="term" value="F:DNA binding"/>
    <property type="evidence" value="ECO:0007669"/>
    <property type="project" value="UniProtKB-KW"/>
</dbReference>
<dbReference type="EMBL" id="CAEZSX010000059">
    <property type="protein sequence ID" value="CAB4553800.1"/>
    <property type="molecule type" value="Genomic_DNA"/>
</dbReference>
<dbReference type="InterPro" id="IPR034768">
    <property type="entry name" value="4FE4S_WBL"/>
</dbReference>
<dbReference type="InterPro" id="IPR003482">
    <property type="entry name" value="Whib"/>
</dbReference>
<dbReference type="HAMAP" id="MF_01479">
    <property type="entry name" value="WhiB"/>
    <property type="match status" value="1"/>
</dbReference>
<keyword evidence="8" id="KW-0238">DNA-binding</keyword>
<evidence type="ECO:0000256" key="9">
    <source>
        <dbReference type="ARBA" id="ARBA00023157"/>
    </source>
</evidence>